<feature type="domain" description="CRISPR system ring nuclease SSO2081-like" evidence="1">
    <location>
        <begin position="12"/>
        <end position="210"/>
    </location>
</feature>
<name>A0AA86MW35_9BACT</name>
<dbReference type="InterPro" id="IPR013413">
    <property type="entry name" value="CRISPR-assoc_prot_NE0113"/>
</dbReference>
<evidence type="ECO:0000313" key="3">
    <source>
        <dbReference type="Proteomes" id="UP001179121"/>
    </source>
</evidence>
<evidence type="ECO:0000313" key="2">
    <source>
        <dbReference type="EMBL" id="CAI4030039.1"/>
    </source>
</evidence>
<dbReference type="Proteomes" id="UP001179121">
    <property type="component" value="Chromosome"/>
</dbReference>
<dbReference type="NCBIfam" id="TIGR02584">
    <property type="entry name" value="cas_NE0113"/>
    <property type="match status" value="1"/>
</dbReference>
<dbReference type="InterPro" id="IPR019092">
    <property type="entry name" value="SSO2081-like_dom"/>
</dbReference>
<dbReference type="Pfam" id="PF09623">
    <property type="entry name" value="Cas_NE0113"/>
    <property type="match status" value="1"/>
</dbReference>
<protein>
    <submittedName>
        <fullName evidence="2">CRISPR-associated protein</fullName>
    </submittedName>
</protein>
<proteinExistence type="predicted"/>
<sequence>MRDVVVAVCGLTPQVVTETLWALSHRTPPIYPVQIWILTTQAGRDQCLRALLGSKGALARYIREYRPNPVPRCGPNSVILLETADGEPLDDVRSERDSRAIADQIAGFIRKQTSRADTRLHCSVAGGRKTMGVLLAAALQLYGRSDDRLYHVLVPPEFESHPDFYYPPKRSRTLVLRNGRRLNAGTAKIELAELPYVRLRGLLAAEHLTTEATLSGIAATAERRLQLLVDPEPVRVHRGDNALRIGTNRIELSPAGMTIYRALARTKTYHCARPELETCGDCMECYVRFTKDTWAQTKATLAERGGMPVLTNATDDKDVANQFRSLIRKVNGRLERTLGMGSAENPYRIRSGGTRGETVYGLALDKTKIREEG</sequence>
<dbReference type="KEGG" id="nti:DNFV4_00463"/>
<organism evidence="2 3">
    <name type="scientific">Nitrospira tepida</name>
    <dbReference type="NCBI Taxonomy" id="2973512"/>
    <lineage>
        <taxon>Bacteria</taxon>
        <taxon>Pseudomonadati</taxon>
        <taxon>Nitrospirota</taxon>
        <taxon>Nitrospiria</taxon>
        <taxon>Nitrospirales</taxon>
        <taxon>Nitrospiraceae</taxon>
        <taxon>Nitrospira</taxon>
    </lineage>
</organism>
<keyword evidence="3" id="KW-1185">Reference proteome</keyword>
<reference evidence="2" key="1">
    <citation type="submission" date="2022-10" db="EMBL/GenBank/DDBJ databases">
        <authorList>
            <person name="Koch H."/>
        </authorList>
    </citation>
    <scope>NUCLEOTIDE SEQUENCE</scope>
    <source>
        <strain evidence="2">DNF</strain>
    </source>
</reference>
<dbReference type="EMBL" id="OX365700">
    <property type="protein sequence ID" value="CAI4030039.1"/>
    <property type="molecule type" value="Genomic_DNA"/>
</dbReference>
<dbReference type="AlphaFoldDB" id="A0AA86MW35"/>
<accession>A0AA86MW35</accession>
<gene>
    <name evidence="2" type="ORF">DNFV4_00463</name>
</gene>
<dbReference type="RefSeq" id="WP_289267045.1">
    <property type="nucleotide sequence ID" value="NZ_OX365700.1"/>
</dbReference>
<evidence type="ECO:0000259" key="1">
    <source>
        <dbReference type="Pfam" id="PF09623"/>
    </source>
</evidence>